<evidence type="ECO:0000256" key="3">
    <source>
        <dbReference type="SAM" id="SignalP"/>
    </source>
</evidence>
<proteinExistence type="inferred from homology"/>
<dbReference type="KEGG" id="psco:LY89DRAFT_674401"/>
<name>A0A194WTN6_MOLSC</name>
<accession>A0A194WTN6</accession>
<dbReference type="PANTHER" id="PTHR13878:SF91">
    <property type="entry name" value="FAD BINDING DOMAIN PROTEIN (AFU_ORTHOLOGUE AFUA_6G12070)-RELATED"/>
    <property type="match status" value="1"/>
</dbReference>
<evidence type="ECO:0000259" key="4">
    <source>
        <dbReference type="PROSITE" id="PS51387"/>
    </source>
</evidence>
<keyword evidence="3" id="KW-0732">Signal</keyword>
<dbReference type="Proteomes" id="UP000070700">
    <property type="component" value="Unassembled WGS sequence"/>
</dbReference>
<comment type="similarity">
    <text evidence="1">Belongs to the oxygen-dependent FAD-linked oxidoreductase family.</text>
</comment>
<dbReference type="GO" id="GO:0071949">
    <property type="term" value="F:FAD binding"/>
    <property type="evidence" value="ECO:0007669"/>
    <property type="project" value="InterPro"/>
</dbReference>
<keyword evidence="6" id="KW-1185">Reference proteome</keyword>
<protein>
    <submittedName>
        <fullName evidence="5">FAD-binding domain-containing protein</fullName>
    </submittedName>
</protein>
<dbReference type="EMBL" id="KQ947427">
    <property type="protein sequence ID" value="KUJ11049.1"/>
    <property type="molecule type" value="Genomic_DNA"/>
</dbReference>
<dbReference type="InterPro" id="IPR036318">
    <property type="entry name" value="FAD-bd_PCMH-like_sf"/>
</dbReference>
<gene>
    <name evidence="5" type="ORF">LY89DRAFT_674401</name>
</gene>
<dbReference type="AlphaFoldDB" id="A0A194WTN6"/>
<organism evidence="5 6">
    <name type="scientific">Mollisia scopiformis</name>
    <name type="common">Conifer needle endophyte fungus</name>
    <name type="synonym">Phialocephala scopiformis</name>
    <dbReference type="NCBI Taxonomy" id="149040"/>
    <lineage>
        <taxon>Eukaryota</taxon>
        <taxon>Fungi</taxon>
        <taxon>Dikarya</taxon>
        <taxon>Ascomycota</taxon>
        <taxon>Pezizomycotina</taxon>
        <taxon>Leotiomycetes</taxon>
        <taxon>Helotiales</taxon>
        <taxon>Mollisiaceae</taxon>
        <taxon>Mollisia</taxon>
    </lineage>
</organism>
<evidence type="ECO:0000313" key="6">
    <source>
        <dbReference type="Proteomes" id="UP000070700"/>
    </source>
</evidence>
<dbReference type="PANTHER" id="PTHR13878">
    <property type="entry name" value="GULONOLACTONE OXIDASE"/>
    <property type="match status" value="1"/>
</dbReference>
<dbReference type="GO" id="GO:0016491">
    <property type="term" value="F:oxidoreductase activity"/>
    <property type="evidence" value="ECO:0007669"/>
    <property type="project" value="UniProtKB-KW"/>
</dbReference>
<sequence length="646" mass="69650">MAIRGVAFVCLASLISAQQINSAHGVIPATSGTVTPAAAVVAAKGNFAWESVQLTQSVLTNLTNLNLTNIALFKYPTSTAASTSQCKVFPGDADWPGPVTWEILNILSGDALIKTVPLAAPCFTSWPEYNATECAIITSSWSDPHLHVANPTSAQWPLYEGLTCVPPSLRSEATNCTIGGYAAYSINVTNVAQIQLALNFARNLNLRLVVRNTGHDFADKSVGAGSLSLWTRNLDSLEFYKDYTYGSYSGPAFVMGAGVETADVYLLAEQNNVTAVGGECRTVGIAGGYIAGGGHSPMSSLKGMAADQVLFMKVVLPSGEFVTASATENPDLFWALRGGGGSTFGVVTSVVVMAYPKIPVTTMTFSYSISSTISADTFWNGLGVYMKYFPTFPDAGSYGYFNIAPNAAGNLTFTFDPFWGANMTKIQTQALVAPYLSDLAKLGIAVTPVYTEYQSLYPAWNASFPPEVVGGWTNHAGSRLFPRENFVNATLLNETLAVVRHAIEGGAILVGYNIKSAVNPHANQNNSVNPAWRETLTHFILPGLWDADATFAQIQNVSETLTNDWLARWRAVSPGAGSYFAEGDINEPDFQQSFYGSYYPQLLAMKKEFDPWDLFYAPTAVGSEYWYITGQIPYIPTQNGRLCRKT</sequence>
<dbReference type="GeneID" id="28823164"/>
<dbReference type="InterPro" id="IPR016166">
    <property type="entry name" value="FAD-bd_PCMH"/>
</dbReference>
<dbReference type="Gene3D" id="3.30.465.10">
    <property type="match status" value="1"/>
</dbReference>
<dbReference type="InterPro" id="IPR012951">
    <property type="entry name" value="BBE"/>
</dbReference>
<feature type="signal peptide" evidence="3">
    <location>
        <begin position="1"/>
        <end position="17"/>
    </location>
</feature>
<feature type="chain" id="PRO_5008267499" evidence="3">
    <location>
        <begin position="18"/>
        <end position="646"/>
    </location>
</feature>
<evidence type="ECO:0000256" key="1">
    <source>
        <dbReference type="ARBA" id="ARBA00005466"/>
    </source>
</evidence>
<dbReference type="InParanoid" id="A0A194WTN6"/>
<dbReference type="Pfam" id="PF08031">
    <property type="entry name" value="BBE"/>
    <property type="match status" value="1"/>
</dbReference>
<dbReference type="RefSeq" id="XP_018065404.1">
    <property type="nucleotide sequence ID" value="XM_018213438.1"/>
</dbReference>
<evidence type="ECO:0000256" key="2">
    <source>
        <dbReference type="ARBA" id="ARBA00023002"/>
    </source>
</evidence>
<dbReference type="InterPro" id="IPR016169">
    <property type="entry name" value="FAD-bd_PCMH_sub2"/>
</dbReference>
<dbReference type="PROSITE" id="PS51387">
    <property type="entry name" value="FAD_PCMH"/>
    <property type="match status" value="1"/>
</dbReference>
<evidence type="ECO:0000313" key="5">
    <source>
        <dbReference type="EMBL" id="KUJ11049.1"/>
    </source>
</evidence>
<keyword evidence="2" id="KW-0560">Oxidoreductase</keyword>
<feature type="domain" description="FAD-binding PCMH-type" evidence="4">
    <location>
        <begin position="178"/>
        <end position="357"/>
    </location>
</feature>
<dbReference type="Pfam" id="PF01565">
    <property type="entry name" value="FAD_binding_4"/>
    <property type="match status" value="1"/>
</dbReference>
<dbReference type="OrthoDB" id="9983560at2759"/>
<dbReference type="InterPro" id="IPR006094">
    <property type="entry name" value="Oxid_FAD_bind_N"/>
</dbReference>
<dbReference type="SUPFAM" id="SSF56176">
    <property type="entry name" value="FAD-binding/transporter-associated domain-like"/>
    <property type="match status" value="1"/>
</dbReference>
<dbReference type="InterPro" id="IPR050432">
    <property type="entry name" value="FAD-linked_Oxidoreductases_BP"/>
</dbReference>
<reference evidence="5 6" key="1">
    <citation type="submission" date="2015-10" db="EMBL/GenBank/DDBJ databases">
        <title>Full genome of DAOMC 229536 Phialocephala scopiformis, a fungal endophyte of spruce producing the potent anti-insectan compound rugulosin.</title>
        <authorList>
            <consortium name="DOE Joint Genome Institute"/>
            <person name="Walker A.K."/>
            <person name="Frasz S.L."/>
            <person name="Seifert K.A."/>
            <person name="Miller J.D."/>
            <person name="Mondo S.J."/>
            <person name="Labutti K."/>
            <person name="Lipzen A."/>
            <person name="Dockter R."/>
            <person name="Kennedy M."/>
            <person name="Grigoriev I.V."/>
            <person name="Spatafora J.W."/>
        </authorList>
    </citation>
    <scope>NUCLEOTIDE SEQUENCE [LARGE SCALE GENOMIC DNA]</scope>
    <source>
        <strain evidence="5 6">CBS 120377</strain>
    </source>
</reference>